<keyword evidence="3 8" id="KW-0813">Transport</keyword>
<dbReference type="PANTHER" id="PTHR42929">
    <property type="entry name" value="INNER MEMBRANE ABC TRANSPORTER PERMEASE PROTEIN YDCU-RELATED-RELATED"/>
    <property type="match status" value="1"/>
</dbReference>
<evidence type="ECO:0000313" key="12">
    <source>
        <dbReference type="Proteomes" id="UP001597145"/>
    </source>
</evidence>
<dbReference type="InterPro" id="IPR035906">
    <property type="entry name" value="MetI-like_sf"/>
</dbReference>
<keyword evidence="7 8" id="KW-0472">Membrane</keyword>
<sequence>MTLTAEPDARSSAAPPKRPPQPLRHRLAERGVDWTLLLILPAVLIIGALFVYPFLYGLSISFQPLRGNDPLSNYTDFFGDPYLRDSIWKTLRLAVPVAFLSVAAAAPLAFRMRRDFPGRQFVTLVVLLPLTFGSVLIAQGMAQVFSTTGWINLLLTSVGIPEQQFIYNYTGTFIAALLVSIPFAFVMLMGFFGGIDRSIEDAAATLGAGRAARFWRIIMPLATPGLVTAFTLCLVEAFAIFPSAILVGQPDNATHVLTLPIYQAASQRSDYPAAAAIAMVMTVLELLILGVLMLLRNRLYRGPSSGGKG</sequence>
<keyword evidence="5 8" id="KW-0812">Transmembrane</keyword>
<gene>
    <name evidence="11" type="ORF">ACFSCY_26270</name>
</gene>
<keyword evidence="6 8" id="KW-1133">Transmembrane helix</keyword>
<organism evidence="11 12">
    <name type="scientific">Pseudonocardia aurantiaca</name>
    <dbReference type="NCBI Taxonomy" id="75290"/>
    <lineage>
        <taxon>Bacteria</taxon>
        <taxon>Bacillati</taxon>
        <taxon>Actinomycetota</taxon>
        <taxon>Actinomycetes</taxon>
        <taxon>Pseudonocardiales</taxon>
        <taxon>Pseudonocardiaceae</taxon>
        <taxon>Pseudonocardia</taxon>
    </lineage>
</organism>
<proteinExistence type="inferred from homology"/>
<feature type="transmembrane region" description="Helical" evidence="8">
    <location>
        <begin position="91"/>
        <end position="110"/>
    </location>
</feature>
<keyword evidence="4" id="KW-1003">Cell membrane</keyword>
<evidence type="ECO:0000256" key="5">
    <source>
        <dbReference type="ARBA" id="ARBA00022692"/>
    </source>
</evidence>
<evidence type="ECO:0000256" key="4">
    <source>
        <dbReference type="ARBA" id="ARBA00022475"/>
    </source>
</evidence>
<feature type="transmembrane region" description="Helical" evidence="8">
    <location>
        <begin position="214"/>
        <end position="241"/>
    </location>
</feature>
<dbReference type="SUPFAM" id="SSF161098">
    <property type="entry name" value="MetI-like"/>
    <property type="match status" value="1"/>
</dbReference>
<comment type="subcellular location">
    <subcellularLocation>
        <location evidence="1 8">Cell membrane</location>
        <topology evidence="1 8">Multi-pass membrane protein</topology>
    </subcellularLocation>
</comment>
<feature type="transmembrane region" description="Helical" evidence="8">
    <location>
        <begin position="166"/>
        <end position="193"/>
    </location>
</feature>
<keyword evidence="12" id="KW-1185">Reference proteome</keyword>
<comment type="similarity">
    <text evidence="2">Belongs to the binding-protein-dependent transport system permease family. CysTW subfamily.</text>
</comment>
<dbReference type="CDD" id="cd06261">
    <property type="entry name" value="TM_PBP2"/>
    <property type="match status" value="1"/>
</dbReference>
<name>A0ABW4FRQ9_9PSEU</name>
<comment type="caution">
    <text evidence="11">The sequence shown here is derived from an EMBL/GenBank/DDBJ whole genome shotgun (WGS) entry which is preliminary data.</text>
</comment>
<evidence type="ECO:0000256" key="7">
    <source>
        <dbReference type="ARBA" id="ARBA00023136"/>
    </source>
</evidence>
<evidence type="ECO:0000313" key="11">
    <source>
        <dbReference type="EMBL" id="MFD1532935.1"/>
    </source>
</evidence>
<reference evidence="12" key="1">
    <citation type="journal article" date="2019" name="Int. J. Syst. Evol. Microbiol.">
        <title>The Global Catalogue of Microorganisms (GCM) 10K type strain sequencing project: providing services to taxonomists for standard genome sequencing and annotation.</title>
        <authorList>
            <consortium name="The Broad Institute Genomics Platform"/>
            <consortium name="The Broad Institute Genome Sequencing Center for Infectious Disease"/>
            <person name="Wu L."/>
            <person name="Ma J."/>
        </authorList>
    </citation>
    <scope>NUCLEOTIDE SEQUENCE [LARGE SCALE GENOMIC DNA]</scope>
    <source>
        <strain evidence="12">JCM 12165</strain>
    </source>
</reference>
<evidence type="ECO:0000256" key="1">
    <source>
        <dbReference type="ARBA" id="ARBA00004651"/>
    </source>
</evidence>
<evidence type="ECO:0000256" key="3">
    <source>
        <dbReference type="ARBA" id="ARBA00022448"/>
    </source>
</evidence>
<evidence type="ECO:0000259" key="10">
    <source>
        <dbReference type="PROSITE" id="PS50928"/>
    </source>
</evidence>
<protein>
    <submittedName>
        <fullName evidence="11">ABC transporter permease</fullName>
    </submittedName>
</protein>
<dbReference type="Pfam" id="PF00528">
    <property type="entry name" value="BPD_transp_1"/>
    <property type="match status" value="1"/>
</dbReference>
<feature type="transmembrane region" description="Helical" evidence="8">
    <location>
        <begin position="122"/>
        <end position="146"/>
    </location>
</feature>
<feature type="transmembrane region" description="Helical" evidence="8">
    <location>
        <begin position="34"/>
        <end position="55"/>
    </location>
</feature>
<feature type="region of interest" description="Disordered" evidence="9">
    <location>
        <begin position="1"/>
        <end position="22"/>
    </location>
</feature>
<feature type="domain" description="ABC transmembrane type-1" evidence="10">
    <location>
        <begin position="87"/>
        <end position="292"/>
    </location>
</feature>
<dbReference type="PROSITE" id="PS50928">
    <property type="entry name" value="ABC_TM1"/>
    <property type="match status" value="1"/>
</dbReference>
<evidence type="ECO:0000256" key="6">
    <source>
        <dbReference type="ARBA" id="ARBA00022989"/>
    </source>
</evidence>
<dbReference type="Gene3D" id="1.10.3720.10">
    <property type="entry name" value="MetI-like"/>
    <property type="match status" value="1"/>
</dbReference>
<dbReference type="Proteomes" id="UP001597145">
    <property type="component" value="Unassembled WGS sequence"/>
</dbReference>
<dbReference type="PANTHER" id="PTHR42929:SF1">
    <property type="entry name" value="INNER MEMBRANE ABC TRANSPORTER PERMEASE PROTEIN YDCU-RELATED"/>
    <property type="match status" value="1"/>
</dbReference>
<accession>A0ABW4FRQ9</accession>
<dbReference type="EMBL" id="JBHUCP010000022">
    <property type="protein sequence ID" value="MFD1532935.1"/>
    <property type="molecule type" value="Genomic_DNA"/>
</dbReference>
<evidence type="ECO:0000256" key="9">
    <source>
        <dbReference type="SAM" id="MobiDB-lite"/>
    </source>
</evidence>
<dbReference type="RefSeq" id="WP_343984625.1">
    <property type="nucleotide sequence ID" value="NZ_BAAAJG010000025.1"/>
</dbReference>
<evidence type="ECO:0000256" key="8">
    <source>
        <dbReference type="RuleBase" id="RU363032"/>
    </source>
</evidence>
<dbReference type="InterPro" id="IPR000515">
    <property type="entry name" value="MetI-like"/>
</dbReference>
<feature type="transmembrane region" description="Helical" evidence="8">
    <location>
        <begin position="273"/>
        <end position="295"/>
    </location>
</feature>
<evidence type="ECO:0000256" key="2">
    <source>
        <dbReference type="ARBA" id="ARBA00007069"/>
    </source>
</evidence>